<dbReference type="AlphaFoldDB" id="A0A392R0C5"/>
<feature type="region of interest" description="Disordered" evidence="1">
    <location>
        <begin position="29"/>
        <end position="53"/>
    </location>
</feature>
<accession>A0A392R0C5</accession>
<comment type="caution">
    <text evidence="2">The sequence shown here is derived from an EMBL/GenBank/DDBJ whole genome shotgun (WGS) entry which is preliminary data.</text>
</comment>
<feature type="compositionally biased region" description="Polar residues" evidence="1">
    <location>
        <begin position="35"/>
        <end position="53"/>
    </location>
</feature>
<dbReference type="Proteomes" id="UP000265520">
    <property type="component" value="Unassembled WGS sequence"/>
</dbReference>
<proteinExistence type="predicted"/>
<name>A0A392R0C5_9FABA</name>
<protein>
    <submittedName>
        <fullName evidence="2">Uncharacterized protein</fullName>
    </submittedName>
</protein>
<organism evidence="2 3">
    <name type="scientific">Trifolium medium</name>
    <dbReference type="NCBI Taxonomy" id="97028"/>
    <lineage>
        <taxon>Eukaryota</taxon>
        <taxon>Viridiplantae</taxon>
        <taxon>Streptophyta</taxon>
        <taxon>Embryophyta</taxon>
        <taxon>Tracheophyta</taxon>
        <taxon>Spermatophyta</taxon>
        <taxon>Magnoliopsida</taxon>
        <taxon>eudicotyledons</taxon>
        <taxon>Gunneridae</taxon>
        <taxon>Pentapetalae</taxon>
        <taxon>rosids</taxon>
        <taxon>fabids</taxon>
        <taxon>Fabales</taxon>
        <taxon>Fabaceae</taxon>
        <taxon>Papilionoideae</taxon>
        <taxon>50 kb inversion clade</taxon>
        <taxon>NPAAA clade</taxon>
        <taxon>Hologalegina</taxon>
        <taxon>IRL clade</taxon>
        <taxon>Trifolieae</taxon>
        <taxon>Trifolium</taxon>
    </lineage>
</organism>
<dbReference type="EMBL" id="LXQA010174292">
    <property type="protein sequence ID" value="MCI29689.1"/>
    <property type="molecule type" value="Genomic_DNA"/>
</dbReference>
<sequence>MPTEVLQAETAEMEIRIEKKCRRAEGIIPSETEEQINQHFLSAGPGSSQDCRD</sequence>
<keyword evidence="3" id="KW-1185">Reference proteome</keyword>
<evidence type="ECO:0000313" key="2">
    <source>
        <dbReference type="EMBL" id="MCI29689.1"/>
    </source>
</evidence>
<evidence type="ECO:0000313" key="3">
    <source>
        <dbReference type="Proteomes" id="UP000265520"/>
    </source>
</evidence>
<reference evidence="2 3" key="1">
    <citation type="journal article" date="2018" name="Front. Plant Sci.">
        <title>Red Clover (Trifolium pratense) and Zigzag Clover (T. medium) - A Picture of Genomic Similarities and Differences.</title>
        <authorList>
            <person name="Dluhosova J."/>
            <person name="Istvanek J."/>
            <person name="Nedelnik J."/>
            <person name="Repkova J."/>
        </authorList>
    </citation>
    <scope>NUCLEOTIDE SEQUENCE [LARGE SCALE GENOMIC DNA]</scope>
    <source>
        <strain evidence="3">cv. 10/8</strain>
        <tissue evidence="2">Leaf</tissue>
    </source>
</reference>
<evidence type="ECO:0000256" key="1">
    <source>
        <dbReference type="SAM" id="MobiDB-lite"/>
    </source>
</evidence>